<dbReference type="InterPro" id="IPR003137">
    <property type="entry name" value="PA_domain"/>
</dbReference>
<dbReference type="SUPFAM" id="SSF55486">
    <property type="entry name" value="Metalloproteases ('zincins'), catalytic domain"/>
    <property type="match status" value="1"/>
</dbReference>
<evidence type="ECO:0000259" key="13">
    <source>
        <dbReference type="Pfam" id="PF02225"/>
    </source>
</evidence>
<dbReference type="RefSeq" id="WP_048505400.1">
    <property type="nucleotide sequence ID" value="NZ_LFND01000001.1"/>
</dbReference>
<keyword evidence="7 12" id="KW-0732">Signal</keyword>
<evidence type="ECO:0000256" key="2">
    <source>
        <dbReference type="ARBA" id="ARBA00004613"/>
    </source>
</evidence>
<feature type="chain" id="PRO_5005288549" description="Metalloprotease" evidence="12">
    <location>
        <begin position="24"/>
        <end position="866"/>
    </location>
</feature>
<evidence type="ECO:0000256" key="5">
    <source>
        <dbReference type="ARBA" id="ARBA00022670"/>
    </source>
</evidence>
<gene>
    <name evidence="15" type="ORF">ACM46_04635</name>
</gene>
<evidence type="ECO:0000256" key="4">
    <source>
        <dbReference type="ARBA" id="ARBA00022525"/>
    </source>
</evidence>
<dbReference type="Pfam" id="PF02225">
    <property type="entry name" value="PA"/>
    <property type="match status" value="1"/>
</dbReference>
<dbReference type="SUPFAM" id="SSF52025">
    <property type="entry name" value="PA domain"/>
    <property type="match status" value="1"/>
</dbReference>
<dbReference type="InterPro" id="IPR027268">
    <property type="entry name" value="Peptidase_M4/M1_CTD_sf"/>
</dbReference>
<evidence type="ECO:0000256" key="6">
    <source>
        <dbReference type="ARBA" id="ARBA00022723"/>
    </source>
</evidence>
<evidence type="ECO:0000256" key="9">
    <source>
        <dbReference type="ARBA" id="ARBA00022833"/>
    </source>
</evidence>
<evidence type="ECO:0000256" key="10">
    <source>
        <dbReference type="ARBA" id="ARBA00023049"/>
    </source>
</evidence>
<dbReference type="NCBIfam" id="NF038113">
    <property type="entry name" value="T9SSA_dep_M36"/>
    <property type="match status" value="1"/>
</dbReference>
<dbReference type="GO" id="GO:0006508">
    <property type="term" value="P:proteolysis"/>
    <property type="evidence" value="ECO:0007669"/>
    <property type="project" value="UniProtKB-KW"/>
</dbReference>
<dbReference type="InterPro" id="IPR001842">
    <property type="entry name" value="Peptidase_M36"/>
</dbReference>
<dbReference type="Gene3D" id="1.10.390.10">
    <property type="entry name" value="Neutral Protease Domain 2"/>
    <property type="match status" value="1"/>
</dbReference>
<keyword evidence="11" id="KW-0865">Zymogen</keyword>
<feature type="domain" description="PA" evidence="13">
    <location>
        <begin position="449"/>
        <end position="534"/>
    </location>
</feature>
<dbReference type="GO" id="GO:0004222">
    <property type="term" value="F:metalloendopeptidase activity"/>
    <property type="evidence" value="ECO:0007669"/>
    <property type="project" value="InterPro"/>
</dbReference>
<protein>
    <recommendedName>
        <fullName evidence="17">Metalloprotease</fullName>
    </recommendedName>
</protein>
<accession>A0A0J7ILN7</accession>
<keyword evidence="4" id="KW-0964">Secreted</keyword>
<dbReference type="GO" id="GO:0005615">
    <property type="term" value="C:extracellular space"/>
    <property type="evidence" value="ECO:0007669"/>
    <property type="project" value="InterPro"/>
</dbReference>
<dbReference type="GO" id="GO:0008270">
    <property type="term" value="F:zinc ion binding"/>
    <property type="evidence" value="ECO:0007669"/>
    <property type="project" value="InterPro"/>
</dbReference>
<dbReference type="STRING" id="558151.ACM46_04635"/>
<organism evidence="15 16">
    <name type="scientific">Chryseobacterium angstadtii</name>
    <dbReference type="NCBI Taxonomy" id="558151"/>
    <lineage>
        <taxon>Bacteria</taxon>
        <taxon>Pseudomonadati</taxon>
        <taxon>Bacteroidota</taxon>
        <taxon>Flavobacteriia</taxon>
        <taxon>Flavobacteriales</taxon>
        <taxon>Weeksellaceae</taxon>
        <taxon>Chryseobacterium group</taxon>
        <taxon>Chryseobacterium</taxon>
    </lineage>
</organism>
<dbReference type="Gene3D" id="3.50.30.30">
    <property type="match status" value="1"/>
</dbReference>
<evidence type="ECO:0008006" key="17">
    <source>
        <dbReference type="Google" id="ProtNLM"/>
    </source>
</evidence>
<name>A0A0J7ILN7_9FLAO</name>
<keyword evidence="9" id="KW-0862">Zinc</keyword>
<dbReference type="CDD" id="cd09596">
    <property type="entry name" value="M36"/>
    <property type="match status" value="1"/>
</dbReference>
<keyword evidence="16" id="KW-1185">Reference proteome</keyword>
<evidence type="ECO:0000256" key="12">
    <source>
        <dbReference type="SAM" id="SignalP"/>
    </source>
</evidence>
<evidence type="ECO:0000256" key="1">
    <source>
        <dbReference type="ARBA" id="ARBA00001947"/>
    </source>
</evidence>
<proteinExistence type="inferred from homology"/>
<sequence>MDQKLFLLPVSVAVFFAFGKMNAQNSNTLIQNYYQKSGQLTQKNGTSNNTGVIILNEDPSKSLGANIVNVQQTFNGLRVYNALGKVMIREDKVVSEKNDFKKDISAAVQGKSKERFSEDLLKQNLNLNEISKVDYLPNVYFEKNGAYVLAKELFVSDKNSSDVWHVIANAETGEVLTKDNLTLDCNFTHEDHLDNESEEHMEQHAGFGSDVTAFAGALNKTSGASLLVPTNASYNVFPLPTEAPTFGGRAVLNNPWDIAFSPEGWHSDGTNSYTNTRGNNVYAYSDQNNANTPGYSPDGGSTLNFNFPFDEGRYISPFTHRDAAITNLFYMNNKMHDIFYKFGFTESARNYQTTNFTNLGMGGDAVRAEAYDGSGLNNANFSSGYETTINGQVYLAAPRMQMYIYDRIQTAADPISRYQYNSPAIAVSRAKVMTGSASFGPLLFDGQTVTGDLAVSAPADACTQPALGSLTGKIAIITSTGCEYGLKVLNAQKAGAVGAIVYRPTTDTPATMGGGASGDQVTIPSINIGKTEGLYIVGELGNGNTINATLGNDFNGFRHSSLDNGIIAHEYGHGISNRLTGQGYSCLSATNSAEQMGEGWSDYFALMLTTRPGDTSALARGMGTYVKWQPTTGVGIRPAKYSPDFGVNNYTYGNTNTVTGSHAIGFIWATMLWDLTWKYIEKYGYNSDVLASTTSGNAKALQIVVDGLKLQACSPTFIDGRDAILQADATGNAGLDKCMIWNAFAKRGLGVNASAGVRATANDQVENFDVPQECKTSLATQDVKTADHKFIVFPNPTYDEFFVGNLETSSKEVQIKMFDMSGKLVFSDTRDAQSKKAISTKGFQKGVYMVHIKQGDKIQTEKLIVR</sequence>
<evidence type="ECO:0000313" key="16">
    <source>
        <dbReference type="Proteomes" id="UP000036261"/>
    </source>
</evidence>
<dbReference type="NCBIfam" id="TIGR04183">
    <property type="entry name" value="Por_Secre_tail"/>
    <property type="match status" value="1"/>
</dbReference>
<dbReference type="Gene3D" id="3.10.170.10">
    <property type="match status" value="1"/>
</dbReference>
<dbReference type="InterPro" id="IPR046450">
    <property type="entry name" value="PA_dom_sf"/>
</dbReference>
<dbReference type="PANTHER" id="PTHR33478:SF1">
    <property type="entry name" value="EXTRACELLULAR METALLOPROTEINASE MEP"/>
    <property type="match status" value="1"/>
</dbReference>
<comment type="cofactor">
    <cofactor evidence="1">
        <name>Zn(2+)</name>
        <dbReference type="ChEBI" id="CHEBI:29105"/>
    </cofactor>
</comment>
<feature type="domain" description="Secretion system C-terminal sorting" evidence="14">
    <location>
        <begin position="792"/>
        <end position="865"/>
    </location>
</feature>
<comment type="subcellular location">
    <subcellularLocation>
        <location evidence="2">Secreted</location>
    </subcellularLocation>
</comment>
<keyword evidence="8" id="KW-0378">Hydrolase</keyword>
<dbReference type="InterPro" id="IPR026444">
    <property type="entry name" value="Secre_tail"/>
</dbReference>
<dbReference type="PRINTS" id="PR00999">
    <property type="entry name" value="FUNGALYSIN"/>
</dbReference>
<feature type="signal peptide" evidence="12">
    <location>
        <begin position="1"/>
        <end position="23"/>
    </location>
</feature>
<evidence type="ECO:0000313" key="15">
    <source>
        <dbReference type="EMBL" id="KMQ66794.1"/>
    </source>
</evidence>
<evidence type="ECO:0000256" key="11">
    <source>
        <dbReference type="ARBA" id="ARBA00023145"/>
    </source>
</evidence>
<dbReference type="EMBL" id="LFND01000001">
    <property type="protein sequence ID" value="KMQ66794.1"/>
    <property type="molecule type" value="Genomic_DNA"/>
</dbReference>
<evidence type="ECO:0000259" key="14">
    <source>
        <dbReference type="Pfam" id="PF18962"/>
    </source>
</evidence>
<comment type="similarity">
    <text evidence="3">Belongs to the peptidase M36 family.</text>
</comment>
<reference evidence="15 16" key="1">
    <citation type="journal article" date="2013" name="Int. J. Syst. Evol. Microbiol.">
        <title>Chryseobacterium angstadtii sp. nov., isolated from a newt tank.</title>
        <authorList>
            <person name="Kirk K.E."/>
            <person name="Hoffman J.A."/>
            <person name="Smith K.A."/>
            <person name="Strahan B.L."/>
            <person name="Failor K.C."/>
            <person name="Krebs J.E."/>
            <person name="Gale A.N."/>
            <person name="Do T.D."/>
            <person name="Sontag T.C."/>
            <person name="Batties A.M."/>
            <person name="Mistiszyn K."/>
            <person name="Newman J.D."/>
        </authorList>
    </citation>
    <scope>NUCLEOTIDE SEQUENCE [LARGE SCALE GENOMIC DNA]</scope>
    <source>
        <strain evidence="15 16">KM</strain>
    </source>
</reference>
<evidence type="ECO:0000256" key="7">
    <source>
        <dbReference type="ARBA" id="ARBA00022729"/>
    </source>
</evidence>
<dbReference type="CDD" id="cd04818">
    <property type="entry name" value="PA_subtilisin_1"/>
    <property type="match status" value="1"/>
</dbReference>
<dbReference type="PATRIC" id="fig|558151.6.peg.969"/>
<evidence type="ECO:0000256" key="8">
    <source>
        <dbReference type="ARBA" id="ARBA00022801"/>
    </source>
</evidence>
<comment type="caution">
    <text evidence="15">The sequence shown here is derived from an EMBL/GenBank/DDBJ whole genome shotgun (WGS) entry which is preliminary data.</text>
</comment>
<keyword evidence="6" id="KW-0479">Metal-binding</keyword>
<keyword evidence="5" id="KW-0645">Protease</keyword>
<dbReference type="OrthoDB" id="5377264at2"/>
<dbReference type="AlphaFoldDB" id="A0A0J7ILN7"/>
<dbReference type="Pfam" id="PF02128">
    <property type="entry name" value="Peptidase_M36"/>
    <property type="match status" value="1"/>
</dbReference>
<dbReference type="Proteomes" id="UP000036261">
    <property type="component" value="Unassembled WGS sequence"/>
</dbReference>
<dbReference type="Pfam" id="PF18962">
    <property type="entry name" value="Por_Secre_tail"/>
    <property type="match status" value="1"/>
</dbReference>
<dbReference type="InterPro" id="IPR050371">
    <property type="entry name" value="Fungal_virulence_M36"/>
</dbReference>
<dbReference type="PANTHER" id="PTHR33478">
    <property type="entry name" value="EXTRACELLULAR METALLOPROTEINASE MEP"/>
    <property type="match status" value="1"/>
</dbReference>
<keyword evidence="10" id="KW-0482">Metalloprotease</keyword>
<evidence type="ECO:0000256" key="3">
    <source>
        <dbReference type="ARBA" id="ARBA00006006"/>
    </source>
</evidence>